<dbReference type="Pfam" id="PF25876">
    <property type="entry name" value="HH_MFP_RND"/>
    <property type="match status" value="1"/>
</dbReference>
<dbReference type="SUPFAM" id="SSF111369">
    <property type="entry name" value="HlyD-like secretion proteins"/>
    <property type="match status" value="1"/>
</dbReference>
<keyword evidence="10" id="KW-1185">Reference proteome</keyword>
<evidence type="ECO:0000256" key="4">
    <source>
        <dbReference type="SAM" id="SignalP"/>
    </source>
</evidence>
<feature type="signal peptide" evidence="4">
    <location>
        <begin position="1"/>
        <end position="22"/>
    </location>
</feature>
<dbReference type="Pfam" id="PF25944">
    <property type="entry name" value="Beta-barrel_RND"/>
    <property type="match status" value="1"/>
</dbReference>
<comment type="caution">
    <text evidence="9">The sequence shown here is derived from an EMBL/GenBank/DDBJ whole genome shotgun (WGS) entry which is preliminary data.</text>
</comment>
<dbReference type="InterPro" id="IPR058626">
    <property type="entry name" value="MdtA-like_b-barrel"/>
</dbReference>
<dbReference type="EMBL" id="JAKJPO010000005">
    <property type="protein sequence ID" value="MCF7222331.1"/>
    <property type="molecule type" value="Genomic_DNA"/>
</dbReference>
<name>A0ABS9HTV3_9GAMM</name>
<accession>A0ABS9HTV3</accession>
<feature type="region of interest" description="Disordered" evidence="3">
    <location>
        <begin position="357"/>
        <end position="420"/>
    </location>
</feature>
<dbReference type="Pfam" id="PF25967">
    <property type="entry name" value="RND-MFP_C"/>
    <property type="match status" value="1"/>
</dbReference>
<reference evidence="9" key="1">
    <citation type="submission" date="2022-01" db="EMBL/GenBank/DDBJ databases">
        <title>Lysobacter chinensis sp. nov., a bacterium isolated from cow dung compost.</title>
        <authorList>
            <person name="Liu Y."/>
        </authorList>
    </citation>
    <scope>NUCLEOTIDE SEQUENCE</scope>
    <source>
        <strain evidence="9">TLK-CK17</strain>
    </source>
</reference>
<dbReference type="Gene3D" id="2.40.30.170">
    <property type="match status" value="1"/>
</dbReference>
<reference evidence="9" key="2">
    <citation type="submission" date="2022-01" db="EMBL/GenBank/DDBJ databases">
        <authorList>
            <person name="Zhou L.Y."/>
        </authorList>
    </citation>
    <scope>NUCLEOTIDE SEQUENCE</scope>
    <source>
        <strain evidence="9">TLK-CK17</strain>
    </source>
</reference>
<evidence type="ECO:0000259" key="5">
    <source>
        <dbReference type="Pfam" id="PF25876"/>
    </source>
</evidence>
<evidence type="ECO:0000313" key="9">
    <source>
        <dbReference type="EMBL" id="MCF7222331.1"/>
    </source>
</evidence>
<comment type="subcellular location">
    <subcellularLocation>
        <location evidence="1">Cell inner membrane</location>
        <topology evidence="1">Lipid-anchor</topology>
    </subcellularLocation>
</comment>
<comment type="similarity">
    <text evidence="2">Belongs to the membrane fusion protein (MFP) (TC 8.A.1) family.</text>
</comment>
<evidence type="ECO:0000259" key="7">
    <source>
        <dbReference type="Pfam" id="PF25944"/>
    </source>
</evidence>
<evidence type="ECO:0000259" key="8">
    <source>
        <dbReference type="Pfam" id="PF25967"/>
    </source>
</evidence>
<gene>
    <name evidence="9" type="ORF">L3V18_11115</name>
</gene>
<feature type="compositionally biased region" description="Polar residues" evidence="3">
    <location>
        <begin position="405"/>
        <end position="420"/>
    </location>
</feature>
<proteinExistence type="inferred from homology"/>
<feature type="domain" description="Multidrug resistance protein MdtA-like C-terminal permuted SH3" evidence="8">
    <location>
        <begin position="296"/>
        <end position="357"/>
    </location>
</feature>
<feature type="domain" description="Multidrug resistance protein MdtA-like alpha-helical hairpin" evidence="5">
    <location>
        <begin position="103"/>
        <end position="170"/>
    </location>
</feature>
<evidence type="ECO:0000256" key="1">
    <source>
        <dbReference type="ARBA" id="ARBA00004519"/>
    </source>
</evidence>
<feature type="compositionally biased region" description="Low complexity" evidence="3">
    <location>
        <begin position="384"/>
        <end position="397"/>
    </location>
</feature>
<dbReference type="PROSITE" id="PS51257">
    <property type="entry name" value="PROKAR_LIPOPROTEIN"/>
    <property type="match status" value="1"/>
</dbReference>
<sequence>MIMNLRPAVLAALLALAVSACGDDQQAAGGPPPPELGVITVQPGEVPLEKDLVGRLAPFRSADVRARVPGVLQQRVYEEGTDVKEGQVLFRIDPAQLQAAVGQAQASLAAAQANYANAKVAADRARTLAPQKFVSQADLDNALAAERSAGAAVKQAEAALENARINLGYATVRAPIDGRAGKQQVTEGALVGQGTATLLTTVDQIDPLYVNFSLSVSELDQVRRAMAGHSAEEARVQVFLPDGSAYAHTGTIDFSGDVVDPATGAVALRAHLPNPDRSLLPGTYVTLKATMGVQSDAVRVPQAALQRDGQGAYVLVVGADDTVVRKDVVASRTMGSDWVIGGGLAAGDRVVVSGIQRAQPGQPAKAVPWQPPTEAGQAPPAPTGNPAAAPADAGQPGSEDAAEQAPSSPAGNGNDTSGEG</sequence>
<evidence type="ECO:0000256" key="3">
    <source>
        <dbReference type="SAM" id="MobiDB-lite"/>
    </source>
</evidence>
<dbReference type="PANTHER" id="PTHR30158:SF3">
    <property type="entry name" value="MULTIDRUG EFFLUX PUMP SUBUNIT ACRA-RELATED"/>
    <property type="match status" value="1"/>
</dbReference>
<feature type="domain" description="Multidrug resistance protein MdtA-like beta-barrel" evidence="7">
    <location>
        <begin position="207"/>
        <end position="289"/>
    </location>
</feature>
<dbReference type="Pfam" id="PF25917">
    <property type="entry name" value="BSH_RND"/>
    <property type="match status" value="1"/>
</dbReference>
<dbReference type="InterPro" id="IPR006143">
    <property type="entry name" value="RND_pump_MFP"/>
</dbReference>
<dbReference type="Gene3D" id="2.40.50.100">
    <property type="match status" value="1"/>
</dbReference>
<dbReference type="RefSeq" id="WP_237054838.1">
    <property type="nucleotide sequence ID" value="NZ_JAKJPO010000005.1"/>
</dbReference>
<dbReference type="InterPro" id="IPR058624">
    <property type="entry name" value="MdtA-like_HH"/>
</dbReference>
<protein>
    <submittedName>
        <fullName evidence="9">Efflux RND transporter periplasmic adaptor subunit</fullName>
    </submittedName>
</protein>
<keyword evidence="4" id="KW-0732">Signal</keyword>
<dbReference type="Proteomes" id="UP001430796">
    <property type="component" value="Unassembled WGS sequence"/>
</dbReference>
<dbReference type="InterPro" id="IPR058627">
    <property type="entry name" value="MdtA-like_C"/>
</dbReference>
<feature type="chain" id="PRO_5046701872" evidence="4">
    <location>
        <begin position="23"/>
        <end position="420"/>
    </location>
</feature>
<evidence type="ECO:0000313" key="10">
    <source>
        <dbReference type="Proteomes" id="UP001430796"/>
    </source>
</evidence>
<dbReference type="Gene3D" id="2.40.420.20">
    <property type="match status" value="1"/>
</dbReference>
<feature type="domain" description="Multidrug resistance protein MdtA-like barrel-sandwich hybrid" evidence="6">
    <location>
        <begin position="60"/>
        <end position="201"/>
    </location>
</feature>
<evidence type="ECO:0000259" key="6">
    <source>
        <dbReference type="Pfam" id="PF25917"/>
    </source>
</evidence>
<organism evidence="9 10">
    <name type="scientific">Marilutibacter chinensis</name>
    <dbReference type="NCBI Taxonomy" id="2912247"/>
    <lineage>
        <taxon>Bacteria</taxon>
        <taxon>Pseudomonadati</taxon>
        <taxon>Pseudomonadota</taxon>
        <taxon>Gammaproteobacteria</taxon>
        <taxon>Lysobacterales</taxon>
        <taxon>Lysobacteraceae</taxon>
        <taxon>Marilutibacter</taxon>
    </lineage>
</organism>
<dbReference type="PANTHER" id="PTHR30158">
    <property type="entry name" value="ACRA/E-RELATED COMPONENT OF DRUG EFFLUX TRANSPORTER"/>
    <property type="match status" value="1"/>
</dbReference>
<evidence type="ECO:0000256" key="2">
    <source>
        <dbReference type="ARBA" id="ARBA00009477"/>
    </source>
</evidence>
<dbReference type="NCBIfam" id="TIGR01730">
    <property type="entry name" value="RND_mfp"/>
    <property type="match status" value="1"/>
</dbReference>
<dbReference type="InterPro" id="IPR058625">
    <property type="entry name" value="MdtA-like_BSH"/>
</dbReference>
<dbReference type="Gene3D" id="1.10.287.470">
    <property type="entry name" value="Helix hairpin bin"/>
    <property type="match status" value="1"/>
</dbReference>